<organism evidence="2 3">
    <name type="scientific">Snodgrassella alvi</name>
    <dbReference type="NCBI Taxonomy" id="1196083"/>
    <lineage>
        <taxon>Bacteria</taxon>
        <taxon>Pseudomonadati</taxon>
        <taxon>Pseudomonadota</taxon>
        <taxon>Betaproteobacteria</taxon>
        <taxon>Neisseriales</taxon>
        <taxon>Neisseriaceae</taxon>
        <taxon>Snodgrassella</taxon>
    </lineage>
</organism>
<evidence type="ECO:0000313" key="3">
    <source>
        <dbReference type="Proteomes" id="UP001229773"/>
    </source>
</evidence>
<evidence type="ECO:0000256" key="1">
    <source>
        <dbReference type="SAM" id="Phobius"/>
    </source>
</evidence>
<sequence>MIIKINTKAFYAFIMTLPILIIVIGIDAYNIYINRITVSLIILNIITIFYPIFKIKDEFEKIGGFGNYIIEITSECLTKEKKGNKTYFEWQDFYSVIKFHNRIYLYLKRKNSIRSYRRLIYLDRKDFSSKDEFDACFENCNTYIKKQKYKNLINL</sequence>
<keyword evidence="1" id="KW-1133">Transmembrane helix</keyword>
<feature type="transmembrane region" description="Helical" evidence="1">
    <location>
        <begin position="9"/>
        <end position="26"/>
    </location>
</feature>
<protein>
    <submittedName>
        <fullName evidence="2">YcxB family protein</fullName>
    </submittedName>
</protein>
<name>A0ABD7Z2I8_9NEIS</name>
<reference evidence="2 3" key="1">
    <citation type="submission" date="2023-08" db="EMBL/GenBank/DDBJ databases">
        <title>Complete genome sequences of 12 bacterial strains from the honey bee gut, resolved with long-read nanopore sequencing.</title>
        <authorList>
            <person name="Kwong W.K."/>
            <person name="Acheampong S."/>
            <person name="Polat M.F."/>
        </authorList>
    </citation>
    <scope>NUCLEOTIDE SEQUENCE [LARGE SCALE GENOMIC DNA]</scope>
    <source>
        <strain evidence="3">wkB9</strain>
    </source>
</reference>
<feature type="transmembrane region" description="Helical" evidence="1">
    <location>
        <begin position="32"/>
        <end position="53"/>
    </location>
</feature>
<accession>A0ABD7Z2I8</accession>
<keyword evidence="1" id="KW-0812">Transmembrane</keyword>
<evidence type="ECO:0000313" key="2">
    <source>
        <dbReference type="EMBL" id="WLS98045.1"/>
    </source>
</evidence>
<dbReference type="RefSeq" id="WP_025331130.1">
    <property type="nucleotide sequence ID" value="NZ_CP132375.1"/>
</dbReference>
<dbReference type="GeneID" id="32536934"/>
<dbReference type="AlphaFoldDB" id="A0ABD7Z2I8"/>
<dbReference type="EMBL" id="CP132375">
    <property type="protein sequence ID" value="WLS98045.1"/>
    <property type="molecule type" value="Genomic_DNA"/>
</dbReference>
<keyword evidence="1" id="KW-0472">Membrane</keyword>
<proteinExistence type="predicted"/>
<gene>
    <name evidence="2" type="ORF">RAM05_09360</name>
</gene>
<dbReference type="Proteomes" id="UP001229773">
    <property type="component" value="Chromosome"/>
</dbReference>